<evidence type="ECO:0000313" key="3">
    <source>
        <dbReference type="Proteomes" id="UP001272137"/>
    </source>
</evidence>
<dbReference type="EMBL" id="QXCT01000001">
    <property type="protein sequence ID" value="MDW9251626.1"/>
    <property type="molecule type" value="Genomic_DNA"/>
</dbReference>
<organism evidence="2 3">
    <name type="scientific">Burkholderia thailandensis</name>
    <dbReference type="NCBI Taxonomy" id="57975"/>
    <lineage>
        <taxon>Bacteria</taxon>
        <taxon>Pseudomonadati</taxon>
        <taxon>Pseudomonadota</taxon>
        <taxon>Betaproteobacteria</taxon>
        <taxon>Burkholderiales</taxon>
        <taxon>Burkholderiaceae</taxon>
        <taxon>Burkholderia</taxon>
        <taxon>pseudomallei group</taxon>
    </lineage>
</organism>
<proteinExistence type="predicted"/>
<reference evidence="2" key="1">
    <citation type="submission" date="2018-08" db="EMBL/GenBank/DDBJ databases">
        <title>Identification of Burkholderia cepacia strains that express a Burkholderia pseudomallei-like capsular polysaccharide.</title>
        <authorList>
            <person name="Burtnick M.N."/>
            <person name="Vongsouvath M."/>
            <person name="Newton P."/>
            <person name="Wuthiekanun V."/>
            <person name="Limmathurotsakul D."/>
            <person name="Brett P.J."/>
            <person name="Chantratita N."/>
            <person name="Dance D.A."/>
        </authorList>
    </citation>
    <scope>NUCLEOTIDE SEQUENCE</scope>
    <source>
        <strain evidence="2">SBXCC001</strain>
    </source>
</reference>
<name>A0AAW9CPU2_BURTH</name>
<dbReference type="Proteomes" id="UP001272137">
    <property type="component" value="Unassembled WGS sequence"/>
</dbReference>
<sequence>MVPVVNMSERSLSGARRSGTFTNRSPGLARRAVQASRARRVSRVVRRAA</sequence>
<gene>
    <name evidence="2" type="ORF">C7S16_6840</name>
</gene>
<evidence type="ECO:0000313" key="2">
    <source>
        <dbReference type="EMBL" id="MDW9251626.1"/>
    </source>
</evidence>
<feature type="region of interest" description="Disordered" evidence="1">
    <location>
        <begin position="1"/>
        <end position="35"/>
    </location>
</feature>
<evidence type="ECO:0000256" key="1">
    <source>
        <dbReference type="SAM" id="MobiDB-lite"/>
    </source>
</evidence>
<accession>A0AAW9CPU2</accession>
<protein>
    <submittedName>
        <fullName evidence="2">Uncharacterized protein</fullName>
    </submittedName>
</protein>
<dbReference type="AlphaFoldDB" id="A0AAW9CPU2"/>
<comment type="caution">
    <text evidence="2">The sequence shown here is derived from an EMBL/GenBank/DDBJ whole genome shotgun (WGS) entry which is preliminary data.</text>
</comment>